<evidence type="ECO:0000313" key="3">
    <source>
        <dbReference type="EMBL" id="AIF14617.1"/>
    </source>
</evidence>
<dbReference type="InterPro" id="IPR029052">
    <property type="entry name" value="Metallo-depent_PP-like"/>
</dbReference>
<proteinExistence type="predicted"/>
<protein>
    <recommendedName>
        <fullName evidence="2">Calcineurin-like phosphoesterase domain-containing protein</fullName>
    </recommendedName>
</protein>
<dbReference type="Pfam" id="PF00149">
    <property type="entry name" value="Metallophos"/>
    <property type="match status" value="1"/>
</dbReference>
<sequence length="353" mass="39203">MKKALIITITSIFVGGIILSSILIASHEETFIDPKQTQPVANFRVAFIADQGLGANAVSVLKLIKDEGAHMVLHQGDFDYVDDPHKWDKQISDVLGSDFPYFASIGNHDIKKWGLVIPVPNPFPDIVFGWGGYQEKLYDRLKKNPDANCIGDLGVKSSCTYQGLLFILSAPGLKNSEYDSFIEKQLGDNDFIWKICSWHLNMSAMQVGKKQNQTGWEVYEACKNNGAIIVTGHEHSYSRTKTLIDFENQIVDPEWPEPNKLRVKEGATFAAVSGLGGLSIRSQEQCFPDSSQSACSEIWASIYTANQDANYGALFCTFNVEGKPNKAYCYFKNIDGKIIDEFSITSFVGKPTL</sequence>
<dbReference type="PANTHER" id="PTHR22953:SF153">
    <property type="entry name" value="PURPLE ACID PHOSPHATASE"/>
    <property type="match status" value="1"/>
</dbReference>
<dbReference type="EMBL" id="KF901006">
    <property type="protein sequence ID" value="AIF14617.1"/>
    <property type="molecule type" value="Genomic_DNA"/>
</dbReference>
<dbReference type="AlphaFoldDB" id="A0A075HJM0"/>
<dbReference type="SUPFAM" id="SSF56300">
    <property type="entry name" value="Metallo-dependent phosphatases"/>
    <property type="match status" value="1"/>
</dbReference>
<keyword evidence="1" id="KW-0732">Signal</keyword>
<reference evidence="3" key="1">
    <citation type="journal article" date="2014" name="Genome Biol. Evol.">
        <title>Pangenome evidence for extensive interdomain horizontal transfer affecting lineage core and shell genes in uncultured planktonic thaumarchaeota and euryarchaeota.</title>
        <authorList>
            <person name="Deschamps P."/>
            <person name="Zivanovic Y."/>
            <person name="Moreira D."/>
            <person name="Rodriguez-Valera F."/>
            <person name="Lopez-Garcia P."/>
        </authorList>
    </citation>
    <scope>NUCLEOTIDE SEQUENCE</scope>
</reference>
<dbReference type="Gene3D" id="3.60.21.10">
    <property type="match status" value="1"/>
</dbReference>
<dbReference type="GO" id="GO:0003993">
    <property type="term" value="F:acid phosphatase activity"/>
    <property type="evidence" value="ECO:0007669"/>
    <property type="project" value="InterPro"/>
</dbReference>
<dbReference type="InterPro" id="IPR039331">
    <property type="entry name" value="PAPs-like"/>
</dbReference>
<evidence type="ECO:0000259" key="2">
    <source>
        <dbReference type="Pfam" id="PF00149"/>
    </source>
</evidence>
<organism evidence="3">
    <name type="scientific">uncultured marine thaumarchaeote KM3_67_E09</name>
    <dbReference type="NCBI Taxonomy" id="1456238"/>
    <lineage>
        <taxon>Archaea</taxon>
        <taxon>Nitrososphaerota</taxon>
        <taxon>environmental samples</taxon>
    </lineage>
</organism>
<dbReference type="InterPro" id="IPR004843">
    <property type="entry name" value="Calcineurin-like_PHP"/>
</dbReference>
<dbReference type="PANTHER" id="PTHR22953">
    <property type="entry name" value="ACID PHOSPHATASE RELATED"/>
    <property type="match status" value="1"/>
</dbReference>
<evidence type="ECO:0000256" key="1">
    <source>
        <dbReference type="ARBA" id="ARBA00022729"/>
    </source>
</evidence>
<feature type="domain" description="Calcineurin-like phosphoesterase" evidence="2">
    <location>
        <begin position="44"/>
        <end position="237"/>
    </location>
</feature>
<accession>A0A075HJM0</accession>
<name>A0A075HJM0_9ARCH</name>